<proteinExistence type="predicted"/>
<feature type="domain" description="Retrotransposon Copia-like N-terminal" evidence="1">
    <location>
        <begin position="37"/>
        <end position="70"/>
    </location>
</feature>
<organism evidence="2 3">
    <name type="scientific">Malus domestica</name>
    <name type="common">Apple</name>
    <name type="synonym">Pyrus malus</name>
    <dbReference type="NCBI Taxonomy" id="3750"/>
    <lineage>
        <taxon>Eukaryota</taxon>
        <taxon>Viridiplantae</taxon>
        <taxon>Streptophyta</taxon>
        <taxon>Embryophyta</taxon>
        <taxon>Tracheophyta</taxon>
        <taxon>Spermatophyta</taxon>
        <taxon>Magnoliopsida</taxon>
        <taxon>eudicotyledons</taxon>
        <taxon>Gunneridae</taxon>
        <taxon>Pentapetalae</taxon>
        <taxon>rosids</taxon>
        <taxon>fabids</taxon>
        <taxon>Rosales</taxon>
        <taxon>Rosaceae</taxon>
        <taxon>Amygdaloideae</taxon>
        <taxon>Maleae</taxon>
        <taxon>Malus</taxon>
    </lineage>
</organism>
<dbReference type="InterPro" id="IPR029472">
    <property type="entry name" value="Copia-like_N"/>
</dbReference>
<reference evidence="2 3" key="1">
    <citation type="submission" date="2018-10" db="EMBL/GenBank/DDBJ databases">
        <title>A high-quality apple genome assembly.</title>
        <authorList>
            <person name="Hu J."/>
        </authorList>
    </citation>
    <scope>NUCLEOTIDE SEQUENCE [LARGE SCALE GENOMIC DNA]</scope>
    <source>
        <strain evidence="3">cv. HFTH1</strain>
        <tissue evidence="2">Young leaf</tissue>
    </source>
</reference>
<accession>A0A498JII3</accession>
<gene>
    <name evidence="2" type="ORF">DVH24_024449</name>
</gene>
<dbReference type="Proteomes" id="UP000290289">
    <property type="component" value="Chromosome 7"/>
</dbReference>
<evidence type="ECO:0000313" key="2">
    <source>
        <dbReference type="EMBL" id="RXH94765.1"/>
    </source>
</evidence>
<dbReference type="Pfam" id="PF14244">
    <property type="entry name" value="Retrotran_gag_3"/>
    <property type="match status" value="1"/>
</dbReference>
<keyword evidence="3" id="KW-1185">Reference proteome</keyword>
<comment type="caution">
    <text evidence="2">The sequence shown here is derived from an EMBL/GenBank/DDBJ whole genome shotgun (WGS) entry which is preliminary data.</text>
</comment>
<protein>
    <recommendedName>
        <fullName evidence="1">Retrotransposon Copia-like N-terminal domain-containing protein</fullName>
    </recommendedName>
</protein>
<dbReference type="EMBL" id="RDQH01000333">
    <property type="protein sequence ID" value="RXH94765.1"/>
    <property type="molecule type" value="Genomic_DNA"/>
</dbReference>
<sequence>MMQIRTHLFNNHHRKIKTIDLSSSYYVHHSDNPHHINPGHMIVSEKLNGPNYSSWSKSIIHALTTKNKIGLWFNSAPHSNKSTKRI</sequence>
<name>A0A498JII3_MALDO</name>
<evidence type="ECO:0000259" key="1">
    <source>
        <dbReference type="Pfam" id="PF14244"/>
    </source>
</evidence>
<dbReference type="AlphaFoldDB" id="A0A498JII3"/>
<evidence type="ECO:0000313" key="3">
    <source>
        <dbReference type="Proteomes" id="UP000290289"/>
    </source>
</evidence>